<feature type="domain" description="Ig-like" evidence="8">
    <location>
        <begin position="55"/>
        <end position="120"/>
    </location>
</feature>
<protein>
    <recommendedName>
        <fullName evidence="11">Gram-positive cocci surface proteins LPxTG domain-containing protein</fullName>
    </recommendedName>
</protein>
<dbReference type="InterPro" id="IPR019931">
    <property type="entry name" value="LPXTG_anchor"/>
</dbReference>
<feature type="transmembrane region" description="Helical" evidence="6">
    <location>
        <begin position="233"/>
        <end position="253"/>
    </location>
</feature>
<keyword evidence="6" id="KW-0472">Membrane</keyword>
<keyword evidence="1" id="KW-0134">Cell wall</keyword>
<dbReference type="InterPro" id="IPR013783">
    <property type="entry name" value="Ig-like_fold"/>
</dbReference>
<dbReference type="NCBIfam" id="TIGR01167">
    <property type="entry name" value="LPXTG_anchor"/>
    <property type="match status" value="1"/>
</dbReference>
<organism evidence="9 10">
    <name type="scientific">Vagococcus carniphilus</name>
    <dbReference type="NCBI Taxonomy" id="218144"/>
    <lineage>
        <taxon>Bacteria</taxon>
        <taxon>Bacillati</taxon>
        <taxon>Bacillota</taxon>
        <taxon>Bacilli</taxon>
        <taxon>Lactobacillales</taxon>
        <taxon>Enterococcaceae</taxon>
        <taxon>Vagococcus</taxon>
    </lineage>
</organism>
<evidence type="ECO:0000313" key="10">
    <source>
        <dbReference type="Proteomes" id="UP000288028"/>
    </source>
</evidence>
<dbReference type="Pfam" id="PF00746">
    <property type="entry name" value="Gram_pos_anchor"/>
    <property type="match status" value="1"/>
</dbReference>
<evidence type="ECO:0000259" key="8">
    <source>
        <dbReference type="Pfam" id="PF07523"/>
    </source>
</evidence>
<evidence type="ECO:0000256" key="3">
    <source>
        <dbReference type="ARBA" id="ARBA00022729"/>
    </source>
</evidence>
<keyword evidence="3" id="KW-0732">Signal</keyword>
<keyword evidence="6" id="KW-0812">Transmembrane</keyword>
<reference evidence="9 10" key="1">
    <citation type="submission" date="2017-05" db="EMBL/GenBank/DDBJ databases">
        <title>Vagococcus spp. assemblies.</title>
        <authorList>
            <person name="Gulvik C.A."/>
        </authorList>
    </citation>
    <scope>NUCLEOTIDE SEQUENCE [LARGE SCALE GENOMIC DNA]</scope>
    <source>
        <strain evidence="9 10">SS1714</strain>
    </source>
</reference>
<comment type="caution">
    <text evidence="9">The sequence shown here is derived from an EMBL/GenBank/DDBJ whole genome shotgun (WGS) entry which is preliminary data.</text>
</comment>
<feature type="domain" description="Gram-positive cocci surface proteins LPxTG" evidence="7">
    <location>
        <begin position="216"/>
        <end position="256"/>
    </location>
</feature>
<dbReference type="RefSeq" id="WP_126795247.1">
    <property type="nucleotide sequence ID" value="NZ_CP060720.1"/>
</dbReference>
<keyword evidence="6" id="KW-1133">Transmembrane helix</keyword>
<keyword evidence="4" id="KW-0572">Peptidoglycan-anchor</keyword>
<dbReference type="InterPro" id="IPR022038">
    <property type="entry name" value="Ig-like_bact"/>
</dbReference>
<dbReference type="GeneID" id="95581120"/>
<dbReference type="OrthoDB" id="2323731at2"/>
<evidence type="ECO:0000259" key="7">
    <source>
        <dbReference type="Pfam" id="PF00746"/>
    </source>
</evidence>
<feature type="domain" description="Ig-like" evidence="8">
    <location>
        <begin position="131"/>
        <end position="198"/>
    </location>
</feature>
<evidence type="ECO:0000313" key="9">
    <source>
        <dbReference type="EMBL" id="RSU12376.1"/>
    </source>
</evidence>
<dbReference type="Proteomes" id="UP000288028">
    <property type="component" value="Unassembled WGS sequence"/>
</dbReference>
<name>A0A430AWG2_9ENTE</name>
<sequence length="258" mass="28732">MSWEDVSKETIVTGEVNTKKVGTYKVTYSYRSFEKVATITVAEDVIPKDMIINNSTIVVGSKWEAKNNFDSVIMSDGTKYSWEDVSKEMIVTGEVNTNKVGVYEVTYDYRSFSKVAKVTVEDVKAKEIVTKDSTISLGSKWSATDNFVHILLNNNNKLSWTDVEKEIVVTGEVDTNKAGVYKVTYDCRGLTKVATITVKDSGKPTQTQSNINKPTVNKPVKPLPQTGESTNPFIYIAGILLIMGTFLAISFKLKKENY</sequence>
<dbReference type="Pfam" id="PF07523">
    <property type="entry name" value="Big_3"/>
    <property type="match status" value="3"/>
</dbReference>
<proteinExistence type="predicted"/>
<feature type="compositionally biased region" description="Polar residues" evidence="5">
    <location>
        <begin position="203"/>
        <end position="215"/>
    </location>
</feature>
<evidence type="ECO:0008006" key="11">
    <source>
        <dbReference type="Google" id="ProtNLM"/>
    </source>
</evidence>
<evidence type="ECO:0000256" key="2">
    <source>
        <dbReference type="ARBA" id="ARBA00022525"/>
    </source>
</evidence>
<evidence type="ECO:0000256" key="1">
    <source>
        <dbReference type="ARBA" id="ARBA00022512"/>
    </source>
</evidence>
<dbReference type="AlphaFoldDB" id="A0A430AWG2"/>
<evidence type="ECO:0000256" key="6">
    <source>
        <dbReference type="SAM" id="Phobius"/>
    </source>
</evidence>
<evidence type="ECO:0000256" key="4">
    <source>
        <dbReference type="ARBA" id="ARBA00023088"/>
    </source>
</evidence>
<evidence type="ECO:0000256" key="5">
    <source>
        <dbReference type="SAM" id="MobiDB-lite"/>
    </source>
</evidence>
<gene>
    <name evidence="9" type="ORF">CBF28_11090</name>
</gene>
<dbReference type="Gene3D" id="2.60.40.10">
    <property type="entry name" value="Immunoglobulins"/>
    <property type="match status" value="3"/>
</dbReference>
<keyword evidence="2" id="KW-0964">Secreted</keyword>
<feature type="domain" description="Ig-like" evidence="8">
    <location>
        <begin position="11"/>
        <end position="41"/>
    </location>
</feature>
<accession>A0A430AWG2</accession>
<dbReference type="EMBL" id="NGKB01000011">
    <property type="protein sequence ID" value="RSU12376.1"/>
    <property type="molecule type" value="Genomic_DNA"/>
</dbReference>
<feature type="region of interest" description="Disordered" evidence="5">
    <location>
        <begin position="201"/>
        <end position="223"/>
    </location>
</feature>
<keyword evidence="10" id="KW-1185">Reference proteome</keyword>